<dbReference type="GO" id="GO:0022900">
    <property type="term" value="P:electron transport chain"/>
    <property type="evidence" value="ECO:0007669"/>
    <property type="project" value="InterPro"/>
</dbReference>
<evidence type="ECO:0000256" key="2">
    <source>
        <dbReference type="ARBA" id="ARBA00004298"/>
    </source>
</evidence>
<dbReference type="InParanoid" id="A0A1V9X3A2"/>
<organism evidence="13 14">
    <name type="scientific">Tropilaelaps mercedesae</name>
    <dbReference type="NCBI Taxonomy" id="418985"/>
    <lineage>
        <taxon>Eukaryota</taxon>
        <taxon>Metazoa</taxon>
        <taxon>Ecdysozoa</taxon>
        <taxon>Arthropoda</taxon>
        <taxon>Chelicerata</taxon>
        <taxon>Arachnida</taxon>
        <taxon>Acari</taxon>
        <taxon>Parasitiformes</taxon>
        <taxon>Mesostigmata</taxon>
        <taxon>Gamasina</taxon>
        <taxon>Dermanyssoidea</taxon>
        <taxon>Laelapidae</taxon>
        <taxon>Tropilaelaps</taxon>
    </lineage>
</organism>
<name>A0A1V9X3A2_9ACAR</name>
<keyword evidence="7" id="KW-0999">Mitochondrion inner membrane</keyword>
<evidence type="ECO:0000256" key="9">
    <source>
        <dbReference type="ARBA" id="ARBA00022989"/>
    </source>
</evidence>
<evidence type="ECO:0000256" key="7">
    <source>
        <dbReference type="ARBA" id="ARBA00022792"/>
    </source>
</evidence>
<evidence type="ECO:0000256" key="10">
    <source>
        <dbReference type="ARBA" id="ARBA00023128"/>
    </source>
</evidence>
<dbReference type="GO" id="GO:0005743">
    <property type="term" value="C:mitochondrial inner membrane"/>
    <property type="evidence" value="ECO:0007669"/>
    <property type="project" value="UniProtKB-SubCell"/>
</dbReference>
<dbReference type="Pfam" id="PF08122">
    <property type="entry name" value="NDUF_B12"/>
    <property type="match status" value="1"/>
</dbReference>
<keyword evidence="14" id="KW-1185">Reference proteome</keyword>
<evidence type="ECO:0000256" key="3">
    <source>
        <dbReference type="ARBA" id="ARBA00005667"/>
    </source>
</evidence>
<evidence type="ECO:0000256" key="11">
    <source>
        <dbReference type="ARBA" id="ARBA00023136"/>
    </source>
</evidence>
<dbReference type="EMBL" id="MNPL01027001">
    <property type="protein sequence ID" value="OQR67873.1"/>
    <property type="molecule type" value="Genomic_DNA"/>
</dbReference>
<proteinExistence type="inferred from homology"/>
<keyword evidence="9 12" id="KW-1133">Transmembrane helix</keyword>
<accession>A0A1V9X3A2</accession>
<comment type="similarity">
    <text evidence="3">Belongs to the complex I NDUFB3 subunit family.</text>
</comment>
<dbReference type="STRING" id="418985.A0A1V9X3A2"/>
<keyword evidence="4" id="KW-0813">Transport</keyword>
<sequence>MGGHHDHHDTYKIPHHTIYKVEDSPRLMKVQEKLAAEGLKDPWIRNEVFRYKYDVIPMRTRIYEVCGGRFMLYGIGLGILGAVAQYAWDQTHPAPNHGGGHH</sequence>
<dbReference type="Proteomes" id="UP000192247">
    <property type="component" value="Unassembled WGS sequence"/>
</dbReference>
<feature type="transmembrane region" description="Helical" evidence="12">
    <location>
        <begin position="70"/>
        <end position="88"/>
    </location>
</feature>
<reference evidence="13 14" key="1">
    <citation type="journal article" date="2017" name="Gigascience">
        <title>Draft genome of the honey bee ectoparasitic mite, Tropilaelaps mercedesae, is shaped by the parasitic life history.</title>
        <authorList>
            <person name="Dong X."/>
            <person name="Armstrong S.D."/>
            <person name="Xia D."/>
            <person name="Makepeace B.L."/>
            <person name="Darby A.C."/>
            <person name="Kadowaki T."/>
        </authorList>
    </citation>
    <scope>NUCLEOTIDE SEQUENCE [LARGE SCALE GENOMIC DNA]</scope>
    <source>
        <strain evidence="13">Wuxi-XJTLU</strain>
    </source>
</reference>
<evidence type="ECO:0000313" key="14">
    <source>
        <dbReference type="Proteomes" id="UP000192247"/>
    </source>
</evidence>
<keyword evidence="11 12" id="KW-0472">Membrane</keyword>
<protein>
    <submittedName>
        <fullName evidence="13">NADH-dehydrogenase (Ubiquinone) 1 beta-subcomplex 3-like</fullName>
    </submittedName>
</protein>
<keyword evidence="6 12" id="KW-0812">Transmembrane</keyword>
<comment type="function">
    <text evidence="1">Accessory subunit of the mitochondrial membrane respiratory chain NADH dehydrogenase (Complex I), that is believed not to be involved in catalysis. Complex I functions in the transfer of electrons from NADH to the respiratory chain. The immediate electron acceptor for the enzyme is believed to be ubiquinone.</text>
</comment>
<gene>
    <name evidence="13" type="ORF">BIW11_13257</name>
</gene>
<evidence type="ECO:0000256" key="12">
    <source>
        <dbReference type="SAM" id="Phobius"/>
    </source>
</evidence>
<evidence type="ECO:0000313" key="13">
    <source>
        <dbReference type="EMBL" id="OQR67873.1"/>
    </source>
</evidence>
<comment type="subcellular location">
    <subcellularLocation>
        <location evidence="2">Mitochondrion inner membrane</location>
        <topology evidence="2">Single-pass membrane protein</topology>
        <orientation evidence="2">Matrix side</orientation>
    </subcellularLocation>
</comment>
<keyword evidence="13" id="KW-0830">Ubiquinone</keyword>
<evidence type="ECO:0000256" key="5">
    <source>
        <dbReference type="ARBA" id="ARBA00022660"/>
    </source>
</evidence>
<dbReference type="OrthoDB" id="521512at2759"/>
<dbReference type="InterPro" id="IPR012576">
    <property type="entry name" value="NDUFB3"/>
</dbReference>
<evidence type="ECO:0000256" key="6">
    <source>
        <dbReference type="ARBA" id="ARBA00022692"/>
    </source>
</evidence>
<dbReference type="FunCoup" id="A0A1V9X3A2">
    <property type="interactions" value="533"/>
</dbReference>
<keyword evidence="8" id="KW-0249">Electron transport</keyword>
<evidence type="ECO:0000256" key="1">
    <source>
        <dbReference type="ARBA" id="ARBA00003195"/>
    </source>
</evidence>
<evidence type="ECO:0000256" key="8">
    <source>
        <dbReference type="ARBA" id="ARBA00022982"/>
    </source>
</evidence>
<comment type="caution">
    <text evidence="13">The sequence shown here is derived from an EMBL/GenBank/DDBJ whole genome shotgun (WGS) entry which is preliminary data.</text>
</comment>
<keyword evidence="10" id="KW-0496">Mitochondrion</keyword>
<keyword evidence="5" id="KW-0679">Respiratory chain</keyword>
<dbReference type="AlphaFoldDB" id="A0A1V9X3A2"/>
<evidence type="ECO:0000256" key="4">
    <source>
        <dbReference type="ARBA" id="ARBA00022448"/>
    </source>
</evidence>